<dbReference type="AlphaFoldDB" id="A0AAV7MSB0"/>
<feature type="region of interest" description="Disordered" evidence="1">
    <location>
        <begin position="65"/>
        <end position="102"/>
    </location>
</feature>
<protein>
    <submittedName>
        <fullName evidence="2">Uncharacterized protein</fullName>
    </submittedName>
</protein>
<gene>
    <name evidence="2" type="ORF">NDU88_003467</name>
</gene>
<dbReference type="Proteomes" id="UP001066276">
    <property type="component" value="Chromosome 9"/>
</dbReference>
<accession>A0AAV7MSB0</accession>
<comment type="caution">
    <text evidence="2">The sequence shown here is derived from an EMBL/GenBank/DDBJ whole genome shotgun (WGS) entry which is preliminary data.</text>
</comment>
<organism evidence="2 3">
    <name type="scientific">Pleurodeles waltl</name>
    <name type="common">Iberian ribbed newt</name>
    <dbReference type="NCBI Taxonomy" id="8319"/>
    <lineage>
        <taxon>Eukaryota</taxon>
        <taxon>Metazoa</taxon>
        <taxon>Chordata</taxon>
        <taxon>Craniata</taxon>
        <taxon>Vertebrata</taxon>
        <taxon>Euteleostomi</taxon>
        <taxon>Amphibia</taxon>
        <taxon>Batrachia</taxon>
        <taxon>Caudata</taxon>
        <taxon>Salamandroidea</taxon>
        <taxon>Salamandridae</taxon>
        <taxon>Pleurodelinae</taxon>
        <taxon>Pleurodeles</taxon>
    </lineage>
</organism>
<sequence>MLPEKVGLRRPPTSHISHIAYVQKHPLTAAGPPPASFQFVDDEQPGPSWAVSSVYRGHTELDYEEVEEDSLEEEVLREEEAPQMTDETEWWGRDDREGVGGF</sequence>
<keyword evidence="3" id="KW-1185">Reference proteome</keyword>
<proteinExistence type="predicted"/>
<feature type="compositionally biased region" description="Basic and acidic residues" evidence="1">
    <location>
        <begin position="90"/>
        <end position="102"/>
    </location>
</feature>
<dbReference type="EMBL" id="JANPWB010000013">
    <property type="protein sequence ID" value="KAJ1106064.1"/>
    <property type="molecule type" value="Genomic_DNA"/>
</dbReference>
<name>A0AAV7MSB0_PLEWA</name>
<evidence type="ECO:0000313" key="3">
    <source>
        <dbReference type="Proteomes" id="UP001066276"/>
    </source>
</evidence>
<feature type="compositionally biased region" description="Acidic residues" evidence="1">
    <location>
        <begin position="65"/>
        <end position="77"/>
    </location>
</feature>
<evidence type="ECO:0000313" key="2">
    <source>
        <dbReference type="EMBL" id="KAJ1106064.1"/>
    </source>
</evidence>
<reference evidence="2" key="1">
    <citation type="journal article" date="2022" name="bioRxiv">
        <title>Sequencing and chromosome-scale assembly of the giantPleurodeles waltlgenome.</title>
        <authorList>
            <person name="Brown T."/>
            <person name="Elewa A."/>
            <person name="Iarovenko S."/>
            <person name="Subramanian E."/>
            <person name="Araus A.J."/>
            <person name="Petzold A."/>
            <person name="Susuki M."/>
            <person name="Suzuki K.-i.T."/>
            <person name="Hayashi T."/>
            <person name="Toyoda A."/>
            <person name="Oliveira C."/>
            <person name="Osipova E."/>
            <person name="Leigh N.D."/>
            <person name="Simon A."/>
            <person name="Yun M.H."/>
        </authorList>
    </citation>
    <scope>NUCLEOTIDE SEQUENCE</scope>
    <source>
        <strain evidence="2">20211129_DDA</strain>
        <tissue evidence="2">Liver</tissue>
    </source>
</reference>
<evidence type="ECO:0000256" key="1">
    <source>
        <dbReference type="SAM" id="MobiDB-lite"/>
    </source>
</evidence>